<evidence type="ECO:0008006" key="7">
    <source>
        <dbReference type="Google" id="ProtNLM"/>
    </source>
</evidence>
<evidence type="ECO:0000313" key="5">
    <source>
        <dbReference type="EMBL" id="GGJ07882.1"/>
    </source>
</evidence>
<dbReference type="GO" id="GO:0042597">
    <property type="term" value="C:periplasmic space"/>
    <property type="evidence" value="ECO:0007669"/>
    <property type="project" value="UniProtKB-SubCell"/>
</dbReference>
<dbReference type="SUPFAM" id="SSF53850">
    <property type="entry name" value="Periplasmic binding protein-like II"/>
    <property type="match status" value="1"/>
</dbReference>
<dbReference type="InterPro" id="IPR001188">
    <property type="entry name" value="Sperm_putr-bd"/>
</dbReference>
<evidence type="ECO:0000256" key="4">
    <source>
        <dbReference type="ARBA" id="ARBA00022764"/>
    </source>
</evidence>
<keyword evidence="3" id="KW-0732">Signal</keyword>
<dbReference type="PROSITE" id="PS51257">
    <property type="entry name" value="PROKAR_LIPOPROTEIN"/>
    <property type="match status" value="1"/>
</dbReference>
<proteinExistence type="predicted"/>
<dbReference type="InterPro" id="IPR006059">
    <property type="entry name" value="SBP"/>
</dbReference>
<comment type="subcellular location">
    <subcellularLocation>
        <location evidence="1">Periplasm</location>
    </subcellularLocation>
</comment>
<evidence type="ECO:0000256" key="1">
    <source>
        <dbReference type="ARBA" id="ARBA00004418"/>
    </source>
</evidence>
<accession>A0A830EGL9</accession>
<reference evidence="5" key="1">
    <citation type="journal article" date="2014" name="Int. J. Syst. Evol. Microbiol.">
        <title>Complete genome sequence of Corynebacterium casei LMG S-19264T (=DSM 44701T), isolated from a smear-ripened cheese.</title>
        <authorList>
            <consortium name="US DOE Joint Genome Institute (JGI-PGF)"/>
            <person name="Walter F."/>
            <person name="Albersmeier A."/>
            <person name="Kalinowski J."/>
            <person name="Ruckert C."/>
        </authorList>
    </citation>
    <scope>NUCLEOTIDE SEQUENCE</scope>
    <source>
        <strain evidence="5">JCM 14359</strain>
    </source>
</reference>
<dbReference type="PANTHER" id="PTHR30222:SF17">
    <property type="entry name" value="SPERMIDINE_PUTRESCINE-BINDING PERIPLASMIC PROTEIN"/>
    <property type="match status" value="1"/>
</dbReference>
<dbReference type="Gene3D" id="3.40.190.10">
    <property type="entry name" value="Periplasmic binding protein-like II"/>
    <property type="match status" value="2"/>
</dbReference>
<dbReference type="Proteomes" id="UP000653099">
    <property type="component" value="Unassembled WGS sequence"/>
</dbReference>
<evidence type="ECO:0000313" key="6">
    <source>
        <dbReference type="Proteomes" id="UP000653099"/>
    </source>
</evidence>
<keyword evidence="4" id="KW-0574">Periplasm</keyword>
<gene>
    <name evidence="5" type="ORF">GCM10008995_17290</name>
</gene>
<dbReference type="PRINTS" id="PR00909">
    <property type="entry name" value="SPERMDNBNDNG"/>
</dbReference>
<sequence length="379" mass="40213">MTSRRRYLAGIGTGIVTLSSGCLGAGGSGAPNTAGDGAADTDNGGVTGTASGGATGTVSLLDWNYVYADGILDRLNADTGISVELQAAQSSAQSLSLLRSGRSDHDLVALGNYAVPPAIDEGLLQPIDLGQVPAYDGILDVVKKDYFRSDGSVYGVPRSFGQTPLAVNTDTVDDEVTSLRTLFDESYDGLLGGRDDARLQVLYERAAAGVEPLNPTSADDIDFDRLRERLAAHVGLAGGLWSSGGSSEQLLQSGEVAIQPVWNYVISSMQDSGVPVKRVYPDEGTKAWFIQFCIPKGAENVEAAHRFIQEWHAGVGYESLMAPSNIAVPNERVFEENDVELAAFGLDDPSRFIYEEPKPQSLIKRYAQVWSEAKSAAGA</sequence>
<dbReference type="AlphaFoldDB" id="A0A830EGL9"/>
<dbReference type="OrthoDB" id="30917at2157"/>
<reference evidence="5" key="2">
    <citation type="submission" date="2020-09" db="EMBL/GenBank/DDBJ databases">
        <authorList>
            <person name="Sun Q."/>
            <person name="Ohkuma M."/>
        </authorList>
    </citation>
    <scope>NUCLEOTIDE SEQUENCE</scope>
    <source>
        <strain evidence="5">JCM 14359</strain>
    </source>
</reference>
<dbReference type="PANTHER" id="PTHR30222">
    <property type="entry name" value="SPERMIDINE/PUTRESCINE-BINDING PERIPLASMIC PROTEIN"/>
    <property type="match status" value="1"/>
</dbReference>
<dbReference type="EMBL" id="BMOC01000009">
    <property type="protein sequence ID" value="GGJ07882.1"/>
    <property type="molecule type" value="Genomic_DNA"/>
</dbReference>
<dbReference type="GO" id="GO:0015846">
    <property type="term" value="P:polyamine transport"/>
    <property type="evidence" value="ECO:0007669"/>
    <property type="project" value="InterPro"/>
</dbReference>
<organism evidence="5 6">
    <name type="scientific">Halobellus salinus</name>
    <dbReference type="NCBI Taxonomy" id="931585"/>
    <lineage>
        <taxon>Archaea</taxon>
        <taxon>Methanobacteriati</taxon>
        <taxon>Methanobacteriota</taxon>
        <taxon>Stenosarchaea group</taxon>
        <taxon>Halobacteria</taxon>
        <taxon>Halobacteriales</taxon>
        <taxon>Haloferacaceae</taxon>
        <taxon>Halobellus</taxon>
    </lineage>
</organism>
<comment type="caution">
    <text evidence="5">The sequence shown here is derived from an EMBL/GenBank/DDBJ whole genome shotgun (WGS) entry which is preliminary data.</text>
</comment>
<dbReference type="Pfam" id="PF13416">
    <property type="entry name" value="SBP_bac_8"/>
    <property type="match status" value="1"/>
</dbReference>
<dbReference type="PROSITE" id="PS51318">
    <property type="entry name" value="TAT"/>
    <property type="match status" value="1"/>
</dbReference>
<keyword evidence="6" id="KW-1185">Reference proteome</keyword>
<dbReference type="RefSeq" id="WP_188786992.1">
    <property type="nucleotide sequence ID" value="NZ_BMOC01000009.1"/>
</dbReference>
<name>A0A830EGL9_9EURY</name>
<evidence type="ECO:0000256" key="3">
    <source>
        <dbReference type="ARBA" id="ARBA00022729"/>
    </source>
</evidence>
<evidence type="ECO:0000256" key="2">
    <source>
        <dbReference type="ARBA" id="ARBA00022448"/>
    </source>
</evidence>
<dbReference type="InterPro" id="IPR006311">
    <property type="entry name" value="TAT_signal"/>
</dbReference>
<protein>
    <recommendedName>
        <fullName evidence="7">Extracellular solute-binding protein</fullName>
    </recommendedName>
</protein>
<dbReference type="GO" id="GO:0019808">
    <property type="term" value="F:polyamine binding"/>
    <property type="evidence" value="ECO:0007669"/>
    <property type="project" value="InterPro"/>
</dbReference>
<keyword evidence="2" id="KW-0813">Transport</keyword>